<dbReference type="OMA" id="LDQYSCS"/>
<dbReference type="Proteomes" id="UP000001593">
    <property type="component" value="Unassembled WGS sequence"/>
</dbReference>
<dbReference type="InParanoid" id="A7RLN4"/>
<evidence type="ECO:0000256" key="2">
    <source>
        <dbReference type="ARBA" id="ARBA00008550"/>
    </source>
</evidence>
<evidence type="ECO:0000256" key="1">
    <source>
        <dbReference type="ARBA" id="ARBA00004245"/>
    </source>
</evidence>
<accession>A7RLN4</accession>
<dbReference type="InterPro" id="IPR026069">
    <property type="entry name" value="Fuzzy"/>
</dbReference>
<sequence>MAAYLLCLTTDGGIPLFTRTKGDLPQLPFPVVGSLNGVHMFAKNQGVTLHNTLTDEAKVVWKVFKDSITLIIVTSDDNASDHHLNSVLDHVFNSMCCYSLIDSLLEGTDLVGDLTKAVDVILCPDVSILQEFLDNFIAGVESEFGCLLVLGKVAVATERWWELTGMETVLLSLLVHSLPPCSSRDVLVYLPYGSPKVPHRLVTFQIIEGIEVCVICGPSPTLQDIETKFLDQYWRPTVDTLKSCLRSHPRNLPPAITVDSSILGFILINTDERKCLTSVYPSGVVTGSDGLTLPIVRRKSALTAFFKSIVGTLFPPVPPLTDEKAPSSNLTSSLPHQAVETYACAVDHKCYAVRTDAHQLFVIFNKDVPVYSMGWV</sequence>
<feature type="domain" description="FUZ/MON1/HPS1 second Longin" evidence="6">
    <location>
        <begin position="142"/>
        <end position="225"/>
    </location>
</feature>
<keyword evidence="9" id="KW-1185">Reference proteome</keyword>
<comment type="subcellular location">
    <subcellularLocation>
        <location evidence="1">Cytoplasm</location>
        <location evidence="1">Cytoskeleton</location>
    </subcellularLocation>
</comment>
<dbReference type="InterPro" id="IPR043970">
    <property type="entry name" value="FUZ/MON1/HPS1_longin_3"/>
</dbReference>
<keyword evidence="4" id="KW-0206">Cytoskeleton</keyword>
<feature type="domain" description="FUZ/MON1/HPS1 first Longin" evidence="5">
    <location>
        <begin position="4"/>
        <end position="96"/>
    </location>
</feature>
<evidence type="ECO:0000259" key="6">
    <source>
        <dbReference type="Pfam" id="PF19037"/>
    </source>
</evidence>
<evidence type="ECO:0000313" key="9">
    <source>
        <dbReference type="Proteomes" id="UP000001593"/>
    </source>
</evidence>
<evidence type="ECO:0000256" key="3">
    <source>
        <dbReference type="ARBA" id="ARBA00022490"/>
    </source>
</evidence>
<comment type="similarity">
    <text evidence="2">Belongs to the fuzzy family.</text>
</comment>
<dbReference type="PANTHER" id="PTHR13559:SF1">
    <property type="entry name" value="PROTEIN FUZZY HOMOLOG"/>
    <property type="match status" value="1"/>
</dbReference>
<name>A7RLN4_NEMVE</name>
<dbReference type="Pfam" id="PF19036">
    <property type="entry name" value="Fuz_longin_1"/>
    <property type="match status" value="1"/>
</dbReference>
<dbReference type="EMBL" id="DS469518">
    <property type="protein sequence ID" value="EDO47721.1"/>
    <property type="molecule type" value="Genomic_DNA"/>
</dbReference>
<keyword evidence="3" id="KW-0963">Cytoplasm</keyword>
<evidence type="ECO:0000256" key="4">
    <source>
        <dbReference type="ARBA" id="ARBA00023212"/>
    </source>
</evidence>
<evidence type="ECO:0000313" key="8">
    <source>
        <dbReference type="EMBL" id="EDO47721.1"/>
    </source>
</evidence>
<evidence type="ECO:0008006" key="10">
    <source>
        <dbReference type="Google" id="ProtNLM"/>
    </source>
</evidence>
<dbReference type="PANTHER" id="PTHR13559">
    <property type="entry name" value="INTRACELLULAR TRAFFIC PROTEIN-RELATED"/>
    <property type="match status" value="1"/>
</dbReference>
<dbReference type="Pfam" id="PF19038">
    <property type="entry name" value="Fuz_longin_3"/>
    <property type="match status" value="1"/>
</dbReference>
<proteinExistence type="inferred from homology"/>
<dbReference type="GO" id="GO:1905515">
    <property type="term" value="P:non-motile cilium assembly"/>
    <property type="evidence" value="ECO:0000318"/>
    <property type="project" value="GO_Central"/>
</dbReference>
<dbReference type="InterPro" id="IPR043971">
    <property type="entry name" value="FUZ/MON1/HPS1_longin_2"/>
</dbReference>
<dbReference type="STRING" id="45351.A7RLN4"/>
<reference evidence="8 9" key="1">
    <citation type="journal article" date="2007" name="Science">
        <title>Sea anemone genome reveals ancestral eumetazoan gene repertoire and genomic organization.</title>
        <authorList>
            <person name="Putnam N.H."/>
            <person name="Srivastava M."/>
            <person name="Hellsten U."/>
            <person name="Dirks B."/>
            <person name="Chapman J."/>
            <person name="Salamov A."/>
            <person name="Terry A."/>
            <person name="Shapiro H."/>
            <person name="Lindquist E."/>
            <person name="Kapitonov V.V."/>
            <person name="Jurka J."/>
            <person name="Genikhovich G."/>
            <person name="Grigoriev I.V."/>
            <person name="Lucas S.M."/>
            <person name="Steele R.E."/>
            <person name="Finnerty J.R."/>
            <person name="Technau U."/>
            <person name="Martindale M.Q."/>
            <person name="Rokhsar D.S."/>
        </authorList>
    </citation>
    <scope>NUCLEOTIDE SEQUENCE [LARGE SCALE GENOMIC DNA]</scope>
    <source>
        <strain evidence="9">CH2 X CH6</strain>
    </source>
</reference>
<protein>
    <recommendedName>
        <fullName evidence="10">Protein fuzzy homolog</fullName>
    </recommendedName>
</protein>
<dbReference type="PhylomeDB" id="A7RLN4"/>
<dbReference type="GO" id="GO:0005856">
    <property type="term" value="C:cytoskeleton"/>
    <property type="evidence" value="ECO:0007669"/>
    <property type="project" value="UniProtKB-SubCell"/>
</dbReference>
<dbReference type="AlphaFoldDB" id="A7RLN4"/>
<gene>
    <name evidence="8" type="ORF">NEMVEDRAFT_v1g85928</name>
</gene>
<organism evidence="8 9">
    <name type="scientific">Nematostella vectensis</name>
    <name type="common">Starlet sea anemone</name>
    <dbReference type="NCBI Taxonomy" id="45351"/>
    <lineage>
        <taxon>Eukaryota</taxon>
        <taxon>Metazoa</taxon>
        <taxon>Cnidaria</taxon>
        <taxon>Anthozoa</taxon>
        <taxon>Hexacorallia</taxon>
        <taxon>Actiniaria</taxon>
        <taxon>Edwardsiidae</taxon>
        <taxon>Nematostella</taxon>
    </lineage>
</organism>
<dbReference type="eggNOG" id="ENOG502QVMY">
    <property type="taxonomic scope" value="Eukaryota"/>
</dbReference>
<dbReference type="HOGENOM" id="CLU_041212_1_0_1"/>
<dbReference type="Pfam" id="PF19037">
    <property type="entry name" value="Fuz_longin_2"/>
    <property type="match status" value="1"/>
</dbReference>
<evidence type="ECO:0000259" key="5">
    <source>
        <dbReference type="Pfam" id="PF19036"/>
    </source>
</evidence>
<dbReference type="InterPro" id="IPR043972">
    <property type="entry name" value="FUZ/MON1/HPS1_longin_1"/>
</dbReference>
<feature type="domain" description="FUZ/MON1/HPS1 third Longin" evidence="7">
    <location>
        <begin position="262"/>
        <end position="370"/>
    </location>
</feature>
<dbReference type="GO" id="GO:0016192">
    <property type="term" value="P:vesicle-mediated transport"/>
    <property type="evidence" value="ECO:0007669"/>
    <property type="project" value="InterPro"/>
</dbReference>
<evidence type="ECO:0000259" key="7">
    <source>
        <dbReference type="Pfam" id="PF19038"/>
    </source>
</evidence>